<dbReference type="InterPro" id="IPR028157">
    <property type="entry name" value="PELOTA_dom"/>
</dbReference>
<keyword evidence="4" id="KW-1185">Reference proteome</keyword>
<sequence>MTLRGFSGSYPTEWINFLLNTVVTELTSVEEKERLIQSGEKHYSDMLSEEPEPSAFHLELYQGALEAGSYRLATEVMTLAKALVKNLPNQEIVLVSLVRAGVPLGVLLHLALKKLGVRSFHYGISIIRDRGIDDVAMTQIEQQHGTQGIVFVDGWTGKGAITQELHRSLSMRSGYPERNRLVVLADVCGSAWLSASTDDWLIPFGILGAPISGLISRSIWSSDDYHGSVLCNHLTKFDCSVSFINTVTQKWNDIDITAIKAAICDDPAVYPLLKMSQHTVTSLANKYEIRNLNRIKPGIAEATRAVLRRLPDHVLVRSKTDSDVSLLMYLTEKLSIPVQEVGDAIAPYRAITIIKKVGKE</sequence>
<evidence type="ECO:0000313" key="3">
    <source>
        <dbReference type="EMBL" id="AWH88195.1"/>
    </source>
</evidence>
<dbReference type="Pfam" id="PF15608">
    <property type="entry name" value="PELOTA_1"/>
    <property type="match status" value="1"/>
</dbReference>
<organism evidence="3 4">
    <name type="scientific">Limnobaculum parvum</name>
    <dbReference type="NCBI Taxonomy" id="2172103"/>
    <lineage>
        <taxon>Bacteria</taxon>
        <taxon>Pseudomonadati</taxon>
        <taxon>Pseudomonadota</taxon>
        <taxon>Gammaproteobacteria</taxon>
        <taxon>Enterobacterales</taxon>
        <taxon>Budviciaceae</taxon>
        <taxon>Limnobaculum</taxon>
    </lineage>
</organism>
<evidence type="ECO:0000313" key="4">
    <source>
        <dbReference type="Proteomes" id="UP000244908"/>
    </source>
</evidence>
<name>A0A2Y9TWY2_9GAMM</name>
<evidence type="ECO:0000259" key="1">
    <source>
        <dbReference type="Pfam" id="PF11202"/>
    </source>
</evidence>
<gene>
    <name evidence="3" type="ORF">HYN51_06245</name>
</gene>
<feature type="domain" description="PELOTA RNA-binding" evidence="2">
    <location>
        <begin position="275"/>
        <end position="356"/>
    </location>
</feature>
<protein>
    <submittedName>
        <fullName evidence="3">Uncharacterized protein</fullName>
    </submittedName>
</protein>
<dbReference type="EMBL" id="CP029185">
    <property type="protein sequence ID" value="AWH88195.1"/>
    <property type="molecule type" value="Genomic_DNA"/>
</dbReference>
<dbReference type="PIRSF" id="PIRSF020979">
    <property type="entry name" value="UCP020979"/>
    <property type="match status" value="1"/>
</dbReference>
<dbReference type="InterPro" id="IPR048336">
    <property type="entry name" value="StiP-like"/>
</dbReference>
<dbReference type="InterPro" id="IPR011215">
    <property type="entry name" value="StiP_N"/>
</dbReference>
<dbReference type="AlphaFoldDB" id="A0A2Y9TWY2"/>
<accession>A0A2Y9TWY2</accession>
<dbReference type="OrthoDB" id="1663315at2"/>
<feature type="domain" description="Cysteine protease StiP N-terminal" evidence="1">
    <location>
        <begin position="8"/>
        <end position="247"/>
    </location>
</feature>
<dbReference type="KEGG" id="lpv:HYN51_06245"/>
<proteinExistence type="predicted"/>
<dbReference type="Proteomes" id="UP000244908">
    <property type="component" value="Chromosome"/>
</dbReference>
<dbReference type="Pfam" id="PF11202">
    <property type="entry name" value="StiP"/>
    <property type="match status" value="1"/>
</dbReference>
<evidence type="ECO:0000259" key="2">
    <source>
        <dbReference type="Pfam" id="PF15608"/>
    </source>
</evidence>
<reference evidence="3 4" key="1">
    <citation type="journal article" date="2019" name="Int. J. Syst. Evol. Microbiol.">
        <title>Limnobaculum parvum gen. nov., sp. nov., isolated from a freshwater lake.</title>
        <authorList>
            <person name="Baek C."/>
            <person name="Shin S.K."/>
            <person name="Yi H."/>
        </authorList>
    </citation>
    <scope>NUCLEOTIDE SEQUENCE [LARGE SCALE GENOMIC DNA]</scope>
    <source>
        <strain evidence="3 4">HYN0051</strain>
    </source>
</reference>
<dbReference type="RefSeq" id="WP_108900270.1">
    <property type="nucleotide sequence ID" value="NZ_CP029185.2"/>
</dbReference>